<comment type="caution">
    <text evidence="2">The sequence shown here is derived from an EMBL/GenBank/DDBJ whole genome shotgun (WGS) entry which is preliminary data.</text>
</comment>
<feature type="transmembrane region" description="Helical" evidence="1">
    <location>
        <begin position="12"/>
        <end position="41"/>
    </location>
</feature>
<proteinExistence type="predicted"/>
<name>A0A2A4FXA4_9SPHN</name>
<keyword evidence="1" id="KW-0812">Transmembrane</keyword>
<dbReference type="InterPro" id="IPR018895">
    <property type="entry name" value="DUF2474"/>
</dbReference>
<dbReference type="AlphaFoldDB" id="A0A2A4FXA4"/>
<dbReference type="KEGG" id="rdi:CMV14_13655"/>
<keyword evidence="1" id="KW-0472">Membrane</keyword>
<sequence>MKPDIIEPRRPLWLRLAWFVGIWVASVALLGLVAMLLRWLIMPG</sequence>
<accession>A0A2A4FXA4</accession>
<dbReference type="EMBL" id="NWUF01000008">
    <property type="protein sequence ID" value="PCE42351.1"/>
    <property type="molecule type" value="Genomic_DNA"/>
</dbReference>
<dbReference type="OrthoDB" id="6199137at2"/>
<dbReference type="RefSeq" id="WP_083215846.1">
    <property type="nucleotide sequence ID" value="NZ_CP023449.1"/>
</dbReference>
<evidence type="ECO:0000313" key="2">
    <source>
        <dbReference type="EMBL" id="PCE42351.1"/>
    </source>
</evidence>
<keyword evidence="3" id="KW-1185">Reference proteome</keyword>
<reference evidence="2 3" key="1">
    <citation type="submission" date="2017-09" db="EMBL/GenBank/DDBJ databases">
        <title>The Catabolism of 3,6-Dichlorosalicylic acid is Initiated by the Cytochrome P450 Monooxygenase DsmABC in Rhizorhabdus dicambivorans Ndbn-20.</title>
        <authorList>
            <person name="Na L."/>
        </authorList>
    </citation>
    <scope>NUCLEOTIDE SEQUENCE [LARGE SCALE GENOMIC DNA]</scope>
    <source>
        <strain evidence="2 3">Ndbn-20m</strain>
    </source>
</reference>
<evidence type="ECO:0000313" key="3">
    <source>
        <dbReference type="Proteomes" id="UP000218934"/>
    </source>
</evidence>
<keyword evidence="1" id="KW-1133">Transmembrane helix</keyword>
<organism evidence="2 3">
    <name type="scientific">Rhizorhabdus dicambivorans</name>
    <dbReference type="NCBI Taxonomy" id="1850238"/>
    <lineage>
        <taxon>Bacteria</taxon>
        <taxon>Pseudomonadati</taxon>
        <taxon>Pseudomonadota</taxon>
        <taxon>Alphaproteobacteria</taxon>
        <taxon>Sphingomonadales</taxon>
        <taxon>Sphingomonadaceae</taxon>
        <taxon>Rhizorhabdus</taxon>
    </lineage>
</organism>
<dbReference type="Proteomes" id="UP000218934">
    <property type="component" value="Unassembled WGS sequence"/>
</dbReference>
<evidence type="ECO:0000256" key="1">
    <source>
        <dbReference type="SAM" id="Phobius"/>
    </source>
</evidence>
<protein>
    <submittedName>
        <fullName evidence="2">DUF2474 domain-containing protein</fullName>
    </submittedName>
</protein>
<dbReference type="Pfam" id="PF10617">
    <property type="entry name" value="DUF2474"/>
    <property type="match status" value="1"/>
</dbReference>
<gene>
    <name evidence="2" type="ORF">COO09_10125</name>
</gene>